<proteinExistence type="predicted"/>
<organism evidence="1 2">
    <name type="scientific">Filobasidium floriforme</name>
    <dbReference type="NCBI Taxonomy" id="5210"/>
    <lineage>
        <taxon>Eukaryota</taxon>
        <taxon>Fungi</taxon>
        <taxon>Dikarya</taxon>
        <taxon>Basidiomycota</taxon>
        <taxon>Agaricomycotina</taxon>
        <taxon>Tremellomycetes</taxon>
        <taxon>Filobasidiales</taxon>
        <taxon>Filobasidiaceae</taxon>
        <taxon>Filobasidium</taxon>
    </lineage>
</organism>
<reference evidence="1" key="1">
    <citation type="submission" date="2020-04" db="EMBL/GenBank/DDBJ databases">
        <title>Analysis of mating type loci in Filobasidium floriforme.</title>
        <authorList>
            <person name="Nowrousian M."/>
        </authorList>
    </citation>
    <scope>NUCLEOTIDE SEQUENCE</scope>
    <source>
        <strain evidence="1">CBS 6242</strain>
    </source>
</reference>
<dbReference type="EMBL" id="JABELV010000561">
    <property type="protein sequence ID" value="KAG7527158.1"/>
    <property type="molecule type" value="Genomic_DNA"/>
</dbReference>
<dbReference type="AlphaFoldDB" id="A0A8K0JDF0"/>
<keyword evidence="2" id="KW-1185">Reference proteome</keyword>
<protein>
    <submittedName>
        <fullName evidence="1">Uncharacterized protein</fullName>
    </submittedName>
</protein>
<comment type="caution">
    <text evidence="1">The sequence shown here is derived from an EMBL/GenBank/DDBJ whole genome shotgun (WGS) entry which is preliminary data.</text>
</comment>
<evidence type="ECO:0000313" key="2">
    <source>
        <dbReference type="Proteomes" id="UP000812966"/>
    </source>
</evidence>
<dbReference type="Proteomes" id="UP000812966">
    <property type="component" value="Unassembled WGS sequence"/>
</dbReference>
<sequence length="79" mass="9392">MPQSTWKILFNRTIDNSKIYLKYPRAHFSTHGIRRGAAQWRSNYAPKKWGMHIIKWWGGWSAGESVSRLFEVRSRIQVD</sequence>
<accession>A0A8K0JDF0</accession>
<name>A0A8K0JDF0_9TREE</name>
<gene>
    <name evidence="1" type="ORF">FFLO_07214</name>
</gene>
<evidence type="ECO:0000313" key="1">
    <source>
        <dbReference type="EMBL" id="KAG7527158.1"/>
    </source>
</evidence>